<dbReference type="GO" id="GO:0006888">
    <property type="term" value="P:endoplasmic reticulum to Golgi vesicle-mediated transport"/>
    <property type="evidence" value="ECO:0007669"/>
    <property type="project" value="InterPro"/>
</dbReference>
<dbReference type="PANTHER" id="PTHR21236">
    <property type="entry name" value="GOLGI MEMBRANE PROTEIN YIP1"/>
    <property type="match status" value="1"/>
</dbReference>
<comment type="similarity">
    <text evidence="2 6">Belongs to the YIP1 family.</text>
</comment>
<gene>
    <name evidence="8" type="primary">YIP1</name>
    <name evidence="8" type="ORF">BN1211_1143</name>
    <name evidence="9" type="ORF">CYBJADRAFT_165767</name>
</gene>
<dbReference type="GO" id="GO:0048280">
    <property type="term" value="P:vesicle fusion with Golgi apparatus"/>
    <property type="evidence" value="ECO:0007669"/>
    <property type="project" value="TreeGrafter"/>
</dbReference>
<dbReference type="Pfam" id="PF04893">
    <property type="entry name" value="Yip1"/>
    <property type="match status" value="1"/>
</dbReference>
<dbReference type="STRING" id="983966.A0A0H5CAY6"/>
<accession>A0A1E4SAE1</accession>
<dbReference type="GeneID" id="30988594"/>
<evidence type="ECO:0000256" key="1">
    <source>
        <dbReference type="ARBA" id="ARBA00004141"/>
    </source>
</evidence>
<dbReference type="RefSeq" id="XP_020073529.1">
    <property type="nucleotide sequence ID" value="XM_020214198.1"/>
</dbReference>
<evidence type="ECO:0000256" key="6">
    <source>
        <dbReference type="RuleBase" id="RU361264"/>
    </source>
</evidence>
<reference evidence="9 11" key="3">
    <citation type="journal article" date="2016" name="Proc. Natl. Acad. Sci. U.S.A.">
        <title>Comparative genomics of biotechnologically important yeasts.</title>
        <authorList>
            <person name="Riley R."/>
            <person name="Haridas S."/>
            <person name="Wolfe K.H."/>
            <person name="Lopes M.R."/>
            <person name="Hittinger C.T."/>
            <person name="Goeker M."/>
            <person name="Salamov A.A."/>
            <person name="Wisecaver J.H."/>
            <person name="Long T.M."/>
            <person name="Calvey C.H."/>
            <person name="Aerts A.L."/>
            <person name="Barry K.W."/>
            <person name="Choi C."/>
            <person name="Clum A."/>
            <person name="Coughlan A.Y."/>
            <person name="Deshpande S."/>
            <person name="Douglass A.P."/>
            <person name="Hanson S.J."/>
            <person name="Klenk H.-P."/>
            <person name="LaButti K.M."/>
            <person name="Lapidus A."/>
            <person name="Lindquist E.A."/>
            <person name="Lipzen A.M."/>
            <person name="Meier-Kolthoff J.P."/>
            <person name="Ohm R.A."/>
            <person name="Otillar R.P."/>
            <person name="Pangilinan J.L."/>
            <person name="Peng Y."/>
            <person name="Rokas A."/>
            <person name="Rosa C.A."/>
            <person name="Scheuner C."/>
            <person name="Sibirny A.A."/>
            <person name="Slot J.C."/>
            <person name="Stielow J.B."/>
            <person name="Sun H."/>
            <person name="Kurtzman C.P."/>
            <person name="Blackwell M."/>
            <person name="Grigoriev I.V."/>
            <person name="Jeffries T.W."/>
        </authorList>
    </citation>
    <scope>NUCLEOTIDE SEQUENCE [LARGE SCALE GENOMIC DNA]</scope>
    <source>
        <strain evidence="11">ATCC 18201 / CBS 1600 / BCRC 20928 / JCM 3617 / NBRC 0987 / NRRL Y-1542</strain>
        <strain evidence="9">NRRL Y-1542</strain>
    </source>
</reference>
<dbReference type="GO" id="GO:0000139">
    <property type="term" value="C:Golgi membrane"/>
    <property type="evidence" value="ECO:0007669"/>
    <property type="project" value="UniProtKB-SubCell"/>
</dbReference>
<reference evidence="10" key="2">
    <citation type="journal article" date="2015" name="J. Biotechnol.">
        <title>The structure of the Cyberlindnera jadinii genome and its relation to Candida utilis analyzed by the occurrence of single nucleotide polymorphisms.</title>
        <authorList>
            <person name="Rupp O."/>
            <person name="Brinkrolf K."/>
            <person name="Buerth C."/>
            <person name="Kunigo M."/>
            <person name="Schneider J."/>
            <person name="Jaenicke S."/>
            <person name="Goesmann A."/>
            <person name="Puehler A."/>
            <person name="Jaeger K.-E."/>
            <person name="Ernst J.F."/>
        </authorList>
    </citation>
    <scope>NUCLEOTIDE SEQUENCE [LARGE SCALE GENOMIC DNA]</scope>
    <source>
        <strain evidence="10">ATCC 18201 / CBS 1600 / BCRC 20928 / JCM 3617 / NBRC 0987 / NRRL Y-1542</strain>
    </source>
</reference>
<feature type="transmembrane region" description="Helical" evidence="6">
    <location>
        <begin position="197"/>
        <end position="215"/>
    </location>
</feature>
<reference evidence="8" key="1">
    <citation type="submission" date="2014-12" db="EMBL/GenBank/DDBJ databases">
        <authorList>
            <person name="Jaenicke S."/>
        </authorList>
    </citation>
    <scope>NUCLEOTIDE SEQUENCE [LARGE SCALE GENOMIC DNA]</scope>
    <source>
        <strain evidence="8">CBS1600</strain>
    </source>
</reference>
<dbReference type="OMA" id="HIRAKSM"/>
<dbReference type="EMBL" id="KV453925">
    <property type="protein sequence ID" value="ODV76490.1"/>
    <property type="molecule type" value="Genomic_DNA"/>
</dbReference>
<dbReference type="EMBL" id="CDQK01000001">
    <property type="protein sequence ID" value="CEP21119.1"/>
    <property type="molecule type" value="Genomic_DNA"/>
</dbReference>
<evidence type="ECO:0000256" key="2">
    <source>
        <dbReference type="ARBA" id="ARBA00010596"/>
    </source>
</evidence>
<accession>A0A0H5CAY6</accession>
<name>A0A0H5CAY6_CYBJN</name>
<organism evidence="8 10">
    <name type="scientific">Cyberlindnera jadinii (strain ATCC 18201 / CBS 1600 / BCRC 20928 / JCM 3617 / NBRC 0987 / NRRL Y-1542)</name>
    <name type="common">Torula yeast</name>
    <name type="synonym">Candida utilis</name>
    <dbReference type="NCBI Taxonomy" id="983966"/>
    <lineage>
        <taxon>Eukaryota</taxon>
        <taxon>Fungi</taxon>
        <taxon>Dikarya</taxon>
        <taxon>Ascomycota</taxon>
        <taxon>Saccharomycotina</taxon>
        <taxon>Saccharomycetes</taxon>
        <taxon>Phaffomycetales</taxon>
        <taxon>Phaffomycetaceae</taxon>
        <taxon>Cyberlindnera</taxon>
    </lineage>
</organism>
<dbReference type="GO" id="GO:0005802">
    <property type="term" value="C:trans-Golgi network"/>
    <property type="evidence" value="ECO:0007669"/>
    <property type="project" value="TreeGrafter"/>
</dbReference>
<evidence type="ECO:0000313" key="8">
    <source>
        <dbReference type="EMBL" id="CEP21119.1"/>
    </source>
</evidence>
<dbReference type="PANTHER" id="PTHR21236:SF2">
    <property type="entry name" value="PROTEIN YIPF"/>
    <property type="match status" value="1"/>
</dbReference>
<dbReference type="OrthoDB" id="440385at2759"/>
<dbReference type="InterPro" id="IPR045231">
    <property type="entry name" value="Yip1/4-like"/>
</dbReference>
<protein>
    <recommendedName>
        <fullName evidence="6">Protein YIP</fullName>
    </recommendedName>
</protein>
<evidence type="ECO:0000313" key="11">
    <source>
        <dbReference type="Proteomes" id="UP000094389"/>
    </source>
</evidence>
<keyword evidence="11" id="KW-1185">Reference proteome</keyword>
<dbReference type="AlphaFoldDB" id="A0A0H5CAY6"/>
<keyword evidence="4 6" id="KW-1133">Transmembrane helix</keyword>
<evidence type="ECO:0000259" key="7">
    <source>
        <dbReference type="Pfam" id="PF04893"/>
    </source>
</evidence>
<feature type="domain" description="Yip1" evidence="7">
    <location>
        <begin position="76"/>
        <end position="213"/>
    </location>
</feature>
<feature type="transmembrane region" description="Helical" evidence="6">
    <location>
        <begin position="109"/>
        <end position="129"/>
    </location>
</feature>
<evidence type="ECO:0000313" key="10">
    <source>
        <dbReference type="Proteomes" id="UP000038830"/>
    </source>
</evidence>
<dbReference type="Proteomes" id="UP000038830">
    <property type="component" value="Unassembled WGS sequence"/>
</dbReference>
<evidence type="ECO:0000256" key="4">
    <source>
        <dbReference type="ARBA" id="ARBA00022989"/>
    </source>
</evidence>
<dbReference type="InterPro" id="IPR006977">
    <property type="entry name" value="Yip1_dom"/>
</dbReference>
<dbReference type="Proteomes" id="UP000094389">
    <property type="component" value="Unassembled WGS sequence"/>
</dbReference>
<evidence type="ECO:0000256" key="5">
    <source>
        <dbReference type="ARBA" id="ARBA00023136"/>
    </source>
</evidence>
<feature type="transmembrane region" description="Helical" evidence="6">
    <location>
        <begin position="85"/>
        <end position="103"/>
    </location>
</feature>
<feature type="transmembrane region" description="Helical" evidence="6">
    <location>
        <begin position="141"/>
        <end position="159"/>
    </location>
</feature>
<evidence type="ECO:0000313" key="9">
    <source>
        <dbReference type="EMBL" id="ODV76490.1"/>
    </source>
</evidence>
<evidence type="ECO:0000256" key="3">
    <source>
        <dbReference type="ARBA" id="ARBA00022692"/>
    </source>
</evidence>
<keyword evidence="5 6" id="KW-0472">Membrane</keyword>
<comment type="subcellular location">
    <subcellularLocation>
        <location evidence="6">Golgi apparatus membrane</location>
        <topology evidence="6">Multi-pass membrane protein</topology>
    </subcellularLocation>
    <subcellularLocation>
        <location evidence="1">Membrane</location>
        <topology evidence="1">Multi-pass membrane protein</topology>
    </subcellularLocation>
</comment>
<keyword evidence="3 6" id="KW-0812">Transmembrane</keyword>
<sequence>MAFYQDFNAVQGTMDFQNQFPQGTVDGEILSTGILSAFSTSGYSHEPPLLEELGINFQHIKQKTLLTLNPRSSHMTSEISNDGDLAGPVLFCLIFAICLLLAGKVHFGYIYGVALVGTVSLHWFFKLMSDLSVDFVRTASVLGYCLLPLVPVAFLGIAMPLNNSLGYVISAISVLWSAYSASGFFVSMLKLDNVRPLIAYPLAMFYSVFVLMAVFKD</sequence>
<feature type="transmembrane region" description="Helical" evidence="6">
    <location>
        <begin position="165"/>
        <end position="185"/>
    </location>
</feature>
<proteinExistence type="inferred from homology"/>